<reference evidence="1 2" key="1">
    <citation type="submission" date="2015-03" db="EMBL/GenBank/DDBJ databases">
        <authorList>
            <person name="Urmite Genomes"/>
        </authorList>
    </citation>
    <scope>NUCLEOTIDE SEQUENCE [LARGE SCALE GENOMIC DNA]</scope>
    <source>
        <strain evidence="1 2">CSUR P1491</strain>
    </source>
</reference>
<name>A0A0E4H2N2_MYCLN</name>
<accession>A0A0E4H2N2</accession>
<sequence>MLGRIVCIVYLTLKMLLADPRSYRRVRREPAMTVIPTARLFQIGGGWDSPPTLFTETHVCAVFDSVVGSATVGADAGDVVKRNVELVASATKKPAGPGGAIVAGDSAVGATAARPGKPVEVDGFAAGEKGPAAATVMSCFGDAEMPATCLQIVIEPAPGRLVGLDNLRRGARRIPASAHDGGD</sequence>
<organism evidence="1 2">
    <name type="scientific">Mycobacterium lentiflavum</name>
    <dbReference type="NCBI Taxonomy" id="141349"/>
    <lineage>
        <taxon>Bacteria</taxon>
        <taxon>Bacillati</taxon>
        <taxon>Actinomycetota</taxon>
        <taxon>Actinomycetes</taxon>
        <taxon>Mycobacteriales</taxon>
        <taxon>Mycobacteriaceae</taxon>
        <taxon>Mycobacterium</taxon>
        <taxon>Mycobacterium simiae complex</taxon>
    </lineage>
</organism>
<dbReference type="EMBL" id="CTEE01000001">
    <property type="protein sequence ID" value="CQD22915.1"/>
    <property type="molecule type" value="Genomic_DNA"/>
</dbReference>
<dbReference type="AlphaFoldDB" id="A0A0E4H2N2"/>
<evidence type="ECO:0000313" key="2">
    <source>
        <dbReference type="Proteomes" id="UP000199251"/>
    </source>
</evidence>
<gene>
    <name evidence="1" type="ORF">BN1232_05782</name>
</gene>
<proteinExistence type="predicted"/>
<evidence type="ECO:0000313" key="1">
    <source>
        <dbReference type="EMBL" id="CQD22915.1"/>
    </source>
</evidence>
<protein>
    <submittedName>
        <fullName evidence="1">Uncharacterized protein</fullName>
    </submittedName>
</protein>
<dbReference type="Proteomes" id="UP000199251">
    <property type="component" value="Unassembled WGS sequence"/>
</dbReference>